<evidence type="ECO:0000259" key="3">
    <source>
        <dbReference type="Pfam" id="PF00557"/>
    </source>
</evidence>
<name>A0A2A6RLP0_9CHLR</name>
<evidence type="ECO:0000313" key="6">
    <source>
        <dbReference type="Proteomes" id="UP000220527"/>
    </source>
</evidence>
<evidence type="ECO:0000313" key="5">
    <source>
        <dbReference type="EMBL" id="PDW03816.1"/>
    </source>
</evidence>
<reference evidence="6" key="1">
    <citation type="submission" date="2017-08" db="EMBL/GenBank/DDBJ databases">
        <authorList>
            <person name="Grouzdev D.S."/>
            <person name="Gaisin V.A."/>
            <person name="Rysina M.S."/>
            <person name="Gorlenko V.M."/>
        </authorList>
    </citation>
    <scope>NUCLEOTIDE SEQUENCE [LARGE SCALE GENOMIC DNA]</scope>
    <source>
        <strain evidence="6">Kir15-3F</strain>
    </source>
</reference>
<dbReference type="InterPro" id="IPR050659">
    <property type="entry name" value="Peptidase_M24B"/>
</dbReference>
<dbReference type="GO" id="GO:0004177">
    <property type="term" value="F:aminopeptidase activity"/>
    <property type="evidence" value="ECO:0007669"/>
    <property type="project" value="UniProtKB-ARBA"/>
</dbReference>
<sequence length="360" mass="38565">MEQRLTQLRALMAEQAVPALLVGSAANRRYLSGFTGSYGWLLISAEHALLFSDSRYTLQVAQEAPAYTFHQINFSESPLATVLSAAAQELGIDTIACEANHLSVAEYQQLEQALGREIRLEPKQNLVETLREIKDEAELTTLLRAIALTDAALAAVLERLTPQTTEREAAWMLEVALRLGGAEAVSFPIIVAAGPNSALPHARPGDTPLGEGQPIVIDMGARVDGYHADLTRTIVLGKPDARFWEIYNIVLAAQRSAITGLRPGLATHAADALARDVITEAGYGNQFGHGLGHGVGLNIHEAPGLRRANANSPEVLLRAGMVTSIEPGIYIEGWGGIRIEDLVLITPAGAEVLSQAPKLI</sequence>
<dbReference type="InterPro" id="IPR001714">
    <property type="entry name" value="Pept_M24_MAP"/>
</dbReference>
<dbReference type="Gene3D" id="3.90.230.10">
    <property type="entry name" value="Creatinase/methionine aminopeptidase superfamily"/>
    <property type="match status" value="1"/>
</dbReference>
<dbReference type="AlphaFoldDB" id="A0A2A6RLP0"/>
<feature type="domain" description="Peptidase M24" evidence="3">
    <location>
        <begin position="143"/>
        <end position="346"/>
    </location>
</feature>
<proteinExistence type="predicted"/>
<organism evidence="5 6">
    <name type="scientific">Candidatus Viridilinea mediisalina</name>
    <dbReference type="NCBI Taxonomy" id="2024553"/>
    <lineage>
        <taxon>Bacteria</taxon>
        <taxon>Bacillati</taxon>
        <taxon>Chloroflexota</taxon>
        <taxon>Chloroflexia</taxon>
        <taxon>Chloroflexales</taxon>
        <taxon>Chloroflexineae</taxon>
        <taxon>Oscillochloridaceae</taxon>
        <taxon>Candidatus Viridilinea</taxon>
    </lineage>
</organism>
<dbReference type="InterPro" id="IPR036005">
    <property type="entry name" value="Creatinase/aminopeptidase-like"/>
</dbReference>
<dbReference type="PANTHER" id="PTHR46112:SF8">
    <property type="entry name" value="CYTOPLASMIC PEPTIDASE PEPQ-RELATED"/>
    <property type="match status" value="1"/>
</dbReference>
<evidence type="ECO:0000259" key="4">
    <source>
        <dbReference type="Pfam" id="PF01321"/>
    </source>
</evidence>
<dbReference type="Proteomes" id="UP000220527">
    <property type="component" value="Unassembled WGS sequence"/>
</dbReference>
<dbReference type="EMBL" id="NQWI01000020">
    <property type="protein sequence ID" value="PDW03816.1"/>
    <property type="molecule type" value="Genomic_DNA"/>
</dbReference>
<keyword evidence="6" id="KW-1185">Reference proteome</keyword>
<dbReference type="InterPro" id="IPR000994">
    <property type="entry name" value="Pept_M24"/>
</dbReference>
<dbReference type="Pfam" id="PF00557">
    <property type="entry name" value="Peptidase_M24"/>
    <property type="match status" value="1"/>
</dbReference>
<comment type="caution">
    <text evidence="5">The sequence shown here is derived from an EMBL/GenBank/DDBJ whole genome shotgun (WGS) entry which is preliminary data.</text>
</comment>
<dbReference type="OrthoDB" id="9806388at2"/>
<dbReference type="SUPFAM" id="SSF55920">
    <property type="entry name" value="Creatinase/aminopeptidase"/>
    <property type="match status" value="1"/>
</dbReference>
<evidence type="ECO:0000256" key="1">
    <source>
        <dbReference type="ARBA" id="ARBA00022723"/>
    </source>
</evidence>
<dbReference type="Pfam" id="PF01321">
    <property type="entry name" value="Creatinase_N"/>
    <property type="match status" value="1"/>
</dbReference>
<dbReference type="InterPro" id="IPR000587">
    <property type="entry name" value="Creatinase_N"/>
</dbReference>
<feature type="domain" description="Creatinase N-terminal" evidence="4">
    <location>
        <begin position="4"/>
        <end position="133"/>
    </location>
</feature>
<dbReference type="GO" id="GO:0008235">
    <property type="term" value="F:metalloexopeptidase activity"/>
    <property type="evidence" value="ECO:0007669"/>
    <property type="project" value="UniProtKB-ARBA"/>
</dbReference>
<accession>A0A2A6RLP0</accession>
<keyword evidence="1" id="KW-0479">Metal-binding</keyword>
<dbReference type="GO" id="GO:0046872">
    <property type="term" value="F:metal ion binding"/>
    <property type="evidence" value="ECO:0007669"/>
    <property type="project" value="UniProtKB-KW"/>
</dbReference>
<dbReference type="PRINTS" id="PR00599">
    <property type="entry name" value="MAPEPTIDASE"/>
</dbReference>
<dbReference type="Gene3D" id="3.40.350.10">
    <property type="entry name" value="Creatinase/prolidase N-terminal domain"/>
    <property type="match status" value="1"/>
</dbReference>
<dbReference type="PROSITE" id="PS00491">
    <property type="entry name" value="PROLINE_PEPTIDASE"/>
    <property type="match status" value="1"/>
</dbReference>
<keyword evidence="2" id="KW-0378">Hydrolase</keyword>
<gene>
    <name evidence="5" type="ORF">CJ255_06590</name>
</gene>
<dbReference type="InterPro" id="IPR029149">
    <property type="entry name" value="Creatin/AminoP/Spt16_N"/>
</dbReference>
<dbReference type="InterPro" id="IPR001131">
    <property type="entry name" value="Peptidase_M24B_aminopep-P_CS"/>
</dbReference>
<protein>
    <submittedName>
        <fullName evidence="5">Peptidase M24</fullName>
    </submittedName>
</protein>
<dbReference type="RefSeq" id="WP_097643297.1">
    <property type="nucleotide sequence ID" value="NZ_NQWI01000020.1"/>
</dbReference>
<dbReference type="PANTHER" id="PTHR46112">
    <property type="entry name" value="AMINOPEPTIDASE"/>
    <property type="match status" value="1"/>
</dbReference>
<evidence type="ECO:0000256" key="2">
    <source>
        <dbReference type="ARBA" id="ARBA00022801"/>
    </source>
</evidence>
<dbReference type="SUPFAM" id="SSF53092">
    <property type="entry name" value="Creatinase/prolidase N-terminal domain"/>
    <property type="match status" value="1"/>
</dbReference>